<dbReference type="Gene3D" id="1.25.40.20">
    <property type="entry name" value="Ankyrin repeat-containing domain"/>
    <property type="match status" value="1"/>
</dbReference>
<dbReference type="InterPro" id="IPR002110">
    <property type="entry name" value="Ankyrin_rpt"/>
</dbReference>
<dbReference type="Proteomes" id="UP000325672">
    <property type="component" value="Unassembled WGS sequence"/>
</dbReference>
<evidence type="ECO:0000259" key="4">
    <source>
        <dbReference type="Pfam" id="PF24883"/>
    </source>
</evidence>
<evidence type="ECO:0000313" key="6">
    <source>
        <dbReference type="Proteomes" id="UP000325672"/>
    </source>
</evidence>
<dbReference type="OrthoDB" id="20872at2759"/>
<dbReference type="GeneID" id="43643195"/>
<dbReference type="PROSITE" id="PS50297">
    <property type="entry name" value="ANK_REP_REGION"/>
    <property type="match status" value="2"/>
</dbReference>
<evidence type="ECO:0000256" key="1">
    <source>
        <dbReference type="ARBA" id="ARBA00022737"/>
    </source>
</evidence>
<proteinExistence type="predicted"/>
<dbReference type="RefSeq" id="XP_031917466.1">
    <property type="nucleotide sequence ID" value="XM_032058985.1"/>
</dbReference>
<reference evidence="5 6" key="1">
    <citation type="submission" date="2019-04" db="EMBL/GenBank/DDBJ databases">
        <title>Friends and foes A comparative genomics study of 23 Aspergillus species from section Flavi.</title>
        <authorList>
            <consortium name="DOE Joint Genome Institute"/>
            <person name="Kjaerbolling I."/>
            <person name="Vesth T."/>
            <person name="Frisvad J.C."/>
            <person name="Nybo J.L."/>
            <person name="Theobald S."/>
            <person name="Kildgaard S."/>
            <person name="Isbrandt T."/>
            <person name="Kuo A."/>
            <person name="Sato A."/>
            <person name="Lyhne E.K."/>
            <person name="Kogle M.E."/>
            <person name="Wiebenga A."/>
            <person name="Kun R.S."/>
            <person name="Lubbers R.J."/>
            <person name="Makela M.R."/>
            <person name="Barry K."/>
            <person name="Chovatia M."/>
            <person name="Clum A."/>
            <person name="Daum C."/>
            <person name="Haridas S."/>
            <person name="He G."/>
            <person name="LaButti K."/>
            <person name="Lipzen A."/>
            <person name="Mondo S."/>
            <person name="Riley R."/>
            <person name="Salamov A."/>
            <person name="Simmons B.A."/>
            <person name="Magnuson J.K."/>
            <person name="Henrissat B."/>
            <person name="Mortensen U.H."/>
            <person name="Larsen T.O."/>
            <person name="Devries R.P."/>
            <person name="Grigoriev I.V."/>
            <person name="Machida M."/>
            <person name="Baker S.E."/>
            <person name="Andersen M.R."/>
        </authorList>
    </citation>
    <scope>NUCLEOTIDE SEQUENCE [LARGE SCALE GENOMIC DNA]</scope>
    <source>
        <strain evidence="5 6">CBS 117625</strain>
    </source>
</reference>
<evidence type="ECO:0000256" key="2">
    <source>
        <dbReference type="ARBA" id="ARBA00023043"/>
    </source>
</evidence>
<dbReference type="InterPro" id="IPR056884">
    <property type="entry name" value="NPHP3-like_N"/>
</dbReference>
<feature type="repeat" description="ANK" evidence="3">
    <location>
        <begin position="166"/>
        <end position="198"/>
    </location>
</feature>
<dbReference type="AlphaFoldDB" id="A0A5N6T512"/>
<evidence type="ECO:0000313" key="5">
    <source>
        <dbReference type="EMBL" id="KAE8141403.1"/>
    </source>
</evidence>
<protein>
    <submittedName>
        <fullName evidence="5">Ankyrin repeat-containing domain protein</fullName>
    </submittedName>
</protein>
<dbReference type="PROSITE" id="PS50088">
    <property type="entry name" value="ANK_REPEAT"/>
    <property type="match status" value="3"/>
</dbReference>
<dbReference type="SUPFAM" id="SSF48403">
    <property type="entry name" value="Ankyrin repeat"/>
    <property type="match status" value="1"/>
</dbReference>
<evidence type="ECO:0000256" key="3">
    <source>
        <dbReference type="PROSITE-ProRule" id="PRU00023"/>
    </source>
</evidence>
<keyword evidence="2 3" id="KW-0040">ANK repeat</keyword>
<sequence>MVILSTVQTIHETTQDIDRGVKRLRQLGDDQEYQAVVDWLTPTLFCPGIPGAGKTMITATTIDYLYREYRNKPMTSITYIFAISDSSTNSGILSTLYSVAGSYSKVFIVIDALDECQVSNEDRARFLHYSDTWGMTSLSRAANGGHEAVVKLLLEWNAGTEEKSRKGDTPLIMAADNGHEAVVRALLGRNASVEAKNNSAYTALLLAVQNGYKAVASLLLEKGANT</sequence>
<feature type="domain" description="Nephrocystin 3-like N-terminal" evidence="4">
    <location>
        <begin position="29"/>
        <end position="96"/>
    </location>
</feature>
<dbReference type="Pfam" id="PF12796">
    <property type="entry name" value="Ank_2"/>
    <property type="match status" value="1"/>
</dbReference>
<dbReference type="Pfam" id="PF24883">
    <property type="entry name" value="NPHP3_N"/>
    <property type="match status" value="1"/>
</dbReference>
<dbReference type="PANTHER" id="PTHR24198">
    <property type="entry name" value="ANKYRIN REPEAT AND PROTEIN KINASE DOMAIN-CONTAINING PROTEIN"/>
    <property type="match status" value="1"/>
</dbReference>
<feature type="repeat" description="ANK" evidence="3">
    <location>
        <begin position="133"/>
        <end position="165"/>
    </location>
</feature>
<accession>A0A5N6T512</accession>
<dbReference type="InterPro" id="IPR036770">
    <property type="entry name" value="Ankyrin_rpt-contain_sf"/>
</dbReference>
<gene>
    <name evidence="5" type="ORF">BDV38DRAFT_279304</name>
</gene>
<organism evidence="5 6">
    <name type="scientific">Aspergillus pseudotamarii</name>
    <dbReference type="NCBI Taxonomy" id="132259"/>
    <lineage>
        <taxon>Eukaryota</taxon>
        <taxon>Fungi</taxon>
        <taxon>Dikarya</taxon>
        <taxon>Ascomycota</taxon>
        <taxon>Pezizomycotina</taxon>
        <taxon>Eurotiomycetes</taxon>
        <taxon>Eurotiomycetidae</taxon>
        <taxon>Eurotiales</taxon>
        <taxon>Aspergillaceae</taxon>
        <taxon>Aspergillus</taxon>
        <taxon>Aspergillus subgen. Circumdati</taxon>
    </lineage>
</organism>
<keyword evidence="6" id="KW-1185">Reference proteome</keyword>
<name>A0A5N6T512_ASPPS</name>
<dbReference type="SMART" id="SM00248">
    <property type="entry name" value="ANK"/>
    <property type="match status" value="3"/>
</dbReference>
<feature type="repeat" description="ANK" evidence="3">
    <location>
        <begin position="199"/>
        <end position="226"/>
    </location>
</feature>
<dbReference type="PANTHER" id="PTHR24198:SF165">
    <property type="entry name" value="ANKYRIN REPEAT-CONTAINING PROTEIN-RELATED"/>
    <property type="match status" value="1"/>
</dbReference>
<dbReference type="PRINTS" id="PR01415">
    <property type="entry name" value="ANKYRIN"/>
</dbReference>
<keyword evidence="1" id="KW-0677">Repeat</keyword>
<dbReference type="EMBL" id="ML743558">
    <property type="protein sequence ID" value="KAE8141403.1"/>
    <property type="molecule type" value="Genomic_DNA"/>
</dbReference>